<accession>W9YQ11</accession>
<comment type="similarity">
    <text evidence="1">Belongs to the peptidase C48 family.</text>
</comment>
<dbReference type="GeneID" id="19164450"/>
<dbReference type="SUPFAM" id="SSF54001">
    <property type="entry name" value="Cysteine proteinases"/>
    <property type="match status" value="1"/>
</dbReference>
<dbReference type="InterPro" id="IPR051947">
    <property type="entry name" value="Sentrin-specific_protease"/>
</dbReference>
<feature type="region of interest" description="Disordered" evidence="6">
    <location>
        <begin position="468"/>
        <end position="490"/>
    </location>
</feature>
<dbReference type="eggNOG" id="KOG0779">
    <property type="taxonomic scope" value="Eukaryota"/>
</dbReference>
<dbReference type="InterPro" id="IPR003653">
    <property type="entry name" value="Peptidase_C48_C"/>
</dbReference>
<evidence type="ECO:0000256" key="1">
    <source>
        <dbReference type="ARBA" id="ARBA00005234"/>
    </source>
</evidence>
<dbReference type="Gene3D" id="3.40.395.10">
    <property type="entry name" value="Adenoviral Proteinase, Chain A"/>
    <property type="match status" value="1"/>
</dbReference>
<comment type="caution">
    <text evidence="8">The sequence shown here is derived from an EMBL/GenBank/DDBJ whole genome shotgun (WGS) entry which is preliminary data.</text>
</comment>
<dbReference type="InterPro" id="IPR057501">
    <property type="entry name" value="DeUb_enz_PH"/>
</dbReference>
<feature type="compositionally biased region" description="Polar residues" evidence="6">
    <location>
        <begin position="153"/>
        <end position="171"/>
    </location>
</feature>
<feature type="region of interest" description="Disordered" evidence="6">
    <location>
        <begin position="1076"/>
        <end position="1113"/>
    </location>
</feature>
<sequence length="1228" mass="138335">MPPTPRRAYLTRNIPNYVQAHDSVPFDPIEIDSDEDDRSPPDGQSTRSSRRIQTQQTYSTPTQIRVKRSESRDEARLLPTLTKREPGSVTIPDPMKRSFTLKSGYKPMNTLDTARPGTRSHLVFEKTTNVRNPSYDNGQVHASKKRKLDYNHPNGSGATAAISSSDSQNQEESADELRLSPESTANTAAERDRYRRSSPRVYVSVPKSKGFGSVVGESISQLTASSPEDEGNFTKGSAKQRKAQKDRMLASSSPVSSSIVPAETVASPYFGAASTPSRHLRYKVLQHSSPDALQADQSPRLHTNFGESGRSLGDTDIKIPNALIVGNGYTATGNSRMKRANENIKSLKLDDVIYRRLPNASIYVVEIHCDTKEISINTEEEMLGGEPVVESRPISKIVEVKYGSDNSPLVSLSFSRQGHQEDKLYLKFQSHKAVDDFVKILKGCSAVLKMHSKPAEWMESAFAKAKTDHASHNLQKNHTAATPKEEGISATGVKPRLANLSAGKQIRHVDRLDPPHPISRVRTVISGAERNMQAATNDSVSRIRKQVSPENISPEQPQMLTRSRDTKQTSSEDAQSDGHPRPRPSEYAALEAPWRRDLIYPGPGKKSATVPFEDLRRLDDDEFLNDNLISFFMQYLETFMEKNNPELYREMYFFNTYFYEALTKNVKGKKGINYDAVSRWTKNINIFKRKFVVVPVNENFHWYLAIICNMSYFLPKAEDDGAGEEQADQSLQNPEGSPVSDRQSEGLENVATPATEDTQKSLAELSITDDEEKNGANKSKGQLKRGPGRRRVIRRSLPKYDIEKPVIITLDSLGSSRSATCSLLRQYIVAEAKNKQDLDIDATELRGMTAKQIPTQSNFSDCGLYLCMYLEQFVADPFHFVSRILQREEEAQRWPRTIRSEDLRSRLRELILELHRRQETHTSTVELPNVGSIMVEKREPSLEPPAVPEPVKHRTKQDIAEAKLRYDGIAIARRNAHQEAPPQEDDSTSRLRTTPTCKKHAYLAEDSFSHARDNDDDPIMISREEAPRRQVGDVVRVGDHFRYHKPIPGTEVLVIPFPGQGVDTVGDQCFAHSTPAELARSLRQKNELREAKRKRSRSGDEGDSGRRERARSVSTEFLSGLESYAVNHHSPRVERAEDVDSTKLRSSPRSKGAMREEVIDHDDAQYEWQRAAKRRRPQASPFDGSRQARWAHTDDGGEVPENQEGNNRTMGVRGRVRDMDENNEMLLR</sequence>
<dbReference type="GO" id="GO:0016926">
    <property type="term" value="P:protein desumoylation"/>
    <property type="evidence" value="ECO:0007669"/>
    <property type="project" value="TreeGrafter"/>
</dbReference>
<dbReference type="Pfam" id="PF02902">
    <property type="entry name" value="Peptidase_C48"/>
    <property type="match status" value="1"/>
</dbReference>
<evidence type="ECO:0000259" key="7">
    <source>
        <dbReference type="PROSITE" id="PS50600"/>
    </source>
</evidence>
<evidence type="ECO:0000256" key="3">
    <source>
        <dbReference type="ARBA" id="ARBA00022670"/>
    </source>
</evidence>
<feature type="region of interest" description="Disordered" evidence="6">
    <location>
        <begin position="222"/>
        <end position="254"/>
    </location>
</feature>
<dbReference type="EMBL" id="AMGY01000001">
    <property type="protein sequence ID" value="EXJ91760.1"/>
    <property type="molecule type" value="Genomic_DNA"/>
</dbReference>
<dbReference type="GO" id="GO:0006508">
    <property type="term" value="P:proteolysis"/>
    <property type="evidence" value="ECO:0007669"/>
    <property type="project" value="UniProtKB-KW"/>
</dbReference>
<feature type="domain" description="Ubiquitin-like protease family profile" evidence="7">
    <location>
        <begin position="608"/>
        <end position="873"/>
    </location>
</feature>
<keyword evidence="9" id="KW-1185">Reference proteome</keyword>
<dbReference type="GO" id="GO:0005737">
    <property type="term" value="C:cytoplasm"/>
    <property type="evidence" value="ECO:0007669"/>
    <property type="project" value="TreeGrafter"/>
</dbReference>
<evidence type="ECO:0000256" key="2">
    <source>
        <dbReference type="ARBA" id="ARBA00022553"/>
    </source>
</evidence>
<dbReference type="HOGENOM" id="CLU_262459_0_0_1"/>
<dbReference type="PROSITE" id="PS50600">
    <property type="entry name" value="ULP_PROTEASE"/>
    <property type="match status" value="1"/>
</dbReference>
<dbReference type="GO" id="GO:0005634">
    <property type="term" value="C:nucleus"/>
    <property type="evidence" value="ECO:0007669"/>
    <property type="project" value="TreeGrafter"/>
</dbReference>
<dbReference type="InterPro" id="IPR038765">
    <property type="entry name" value="Papain-like_cys_pep_sf"/>
</dbReference>
<dbReference type="AlphaFoldDB" id="W9YQ11"/>
<keyword evidence="4" id="KW-0833">Ubl conjugation pathway</keyword>
<dbReference type="PANTHER" id="PTHR46896:SF3">
    <property type="entry name" value="FI06413P-RELATED"/>
    <property type="match status" value="1"/>
</dbReference>
<feature type="compositionally biased region" description="Polar residues" evidence="6">
    <location>
        <begin position="126"/>
        <end position="137"/>
    </location>
</feature>
<keyword evidence="2" id="KW-0597">Phosphoprotein</keyword>
<proteinExistence type="inferred from homology"/>
<evidence type="ECO:0000313" key="8">
    <source>
        <dbReference type="EMBL" id="EXJ91760.1"/>
    </source>
</evidence>
<feature type="region of interest" description="Disordered" evidence="6">
    <location>
        <begin position="973"/>
        <end position="994"/>
    </location>
</feature>
<name>W9YQ11_9EURO</name>
<keyword evidence="5" id="KW-0378">Hydrolase</keyword>
<evidence type="ECO:0000256" key="6">
    <source>
        <dbReference type="SAM" id="MobiDB-lite"/>
    </source>
</evidence>
<dbReference type="RefSeq" id="XP_007728650.1">
    <property type="nucleotide sequence ID" value="XM_007730460.1"/>
</dbReference>
<feature type="compositionally biased region" description="Polar residues" evidence="6">
    <location>
        <begin position="548"/>
        <end position="561"/>
    </location>
</feature>
<feature type="region of interest" description="Disordered" evidence="6">
    <location>
        <begin position="1"/>
        <end position="200"/>
    </location>
</feature>
<feature type="compositionally biased region" description="Basic and acidic residues" evidence="6">
    <location>
        <begin position="1153"/>
        <end position="1164"/>
    </location>
</feature>
<protein>
    <recommendedName>
        <fullName evidence="7">Ubiquitin-like protease family profile domain-containing protein</fullName>
    </recommendedName>
</protein>
<gene>
    <name evidence="8" type="ORF">A1O3_00310</name>
</gene>
<evidence type="ECO:0000313" key="9">
    <source>
        <dbReference type="Proteomes" id="UP000019478"/>
    </source>
</evidence>
<dbReference type="STRING" id="1182542.W9YQ11"/>
<dbReference type="Pfam" id="PF25424">
    <property type="entry name" value="PH_35"/>
    <property type="match status" value="1"/>
</dbReference>
<keyword evidence="3" id="KW-0645">Protease</keyword>
<dbReference type="OrthoDB" id="442460at2759"/>
<feature type="region of interest" description="Disordered" evidence="6">
    <location>
        <begin position="527"/>
        <end position="588"/>
    </location>
</feature>
<feature type="region of interest" description="Disordered" evidence="6">
    <location>
        <begin position="722"/>
        <end position="788"/>
    </location>
</feature>
<feature type="compositionally biased region" description="Basic and acidic residues" evidence="6">
    <location>
        <begin position="67"/>
        <end position="86"/>
    </location>
</feature>
<dbReference type="Proteomes" id="UP000019478">
    <property type="component" value="Unassembled WGS sequence"/>
</dbReference>
<feature type="compositionally biased region" description="Basic and acidic residues" evidence="6">
    <location>
        <begin position="1131"/>
        <end position="1143"/>
    </location>
</feature>
<dbReference type="PANTHER" id="PTHR46896">
    <property type="entry name" value="SENTRIN-SPECIFIC PROTEASE"/>
    <property type="match status" value="1"/>
</dbReference>
<dbReference type="GO" id="GO:0070139">
    <property type="term" value="F:SUMO-specific endopeptidase activity"/>
    <property type="evidence" value="ECO:0007669"/>
    <property type="project" value="TreeGrafter"/>
</dbReference>
<feature type="region of interest" description="Disordered" evidence="6">
    <location>
        <begin position="1128"/>
        <end position="1228"/>
    </location>
</feature>
<reference evidence="8 9" key="1">
    <citation type="submission" date="2013-03" db="EMBL/GenBank/DDBJ databases">
        <title>The Genome Sequence of Capronia epimyces CBS 606.96.</title>
        <authorList>
            <consortium name="The Broad Institute Genomics Platform"/>
            <person name="Cuomo C."/>
            <person name="de Hoog S."/>
            <person name="Gorbushina A."/>
            <person name="Walker B."/>
            <person name="Young S.K."/>
            <person name="Zeng Q."/>
            <person name="Gargeya S."/>
            <person name="Fitzgerald M."/>
            <person name="Haas B."/>
            <person name="Abouelleil A."/>
            <person name="Allen A.W."/>
            <person name="Alvarado L."/>
            <person name="Arachchi H.M."/>
            <person name="Berlin A.M."/>
            <person name="Chapman S.B."/>
            <person name="Gainer-Dewar J."/>
            <person name="Goldberg J."/>
            <person name="Griggs A."/>
            <person name="Gujja S."/>
            <person name="Hansen M."/>
            <person name="Howarth C."/>
            <person name="Imamovic A."/>
            <person name="Ireland A."/>
            <person name="Larimer J."/>
            <person name="McCowan C."/>
            <person name="Murphy C."/>
            <person name="Pearson M."/>
            <person name="Poon T.W."/>
            <person name="Priest M."/>
            <person name="Roberts A."/>
            <person name="Saif S."/>
            <person name="Shea T."/>
            <person name="Sisk P."/>
            <person name="Sykes S."/>
            <person name="Wortman J."/>
            <person name="Nusbaum C."/>
            <person name="Birren B."/>
        </authorList>
    </citation>
    <scope>NUCLEOTIDE SEQUENCE [LARGE SCALE GENOMIC DNA]</scope>
    <source>
        <strain evidence="8 9">CBS 606.96</strain>
    </source>
</reference>
<feature type="compositionally biased region" description="Polar residues" evidence="6">
    <location>
        <begin position="42"/>
        <end position="63"/>
    </location>
</feature>
<evidence type="ECO:0000256" key="4">
    <source>
        <dbReference type="ARBA" id="ARBA00022786"/>
    </source>
</evidence>
<evidence type="ECO:0000256" key="5">
    <source>
        <dbReference type="ARBA" id="ARBA00022801"/>
    </source>
</evidence>
<feature type="compositionally biased region" description="Basic and acidic residues" evidence="6">
    <location>
        <begin position="1097"/>
        <end position="1111"/>
    </location>
</feature>
<organism evidence="8 9">
    <name type="scientific">Capronia epimyces CBS 606.96</name>
    <dbReference type="NCBI Taxonomy" id="1182542"/>
    <lineage>
        <taxon>Eukaryota</taxon>
        <taxon>Fungi</taxon>
        <taxon>Dikarya</taxon>
        <taxon>Ascomycota</taxon>
        <taxon>Pezizomycotina</taxon>
        <taxon>Eurotiomycetes</taxon>
        <taxon>Chaetothyriomycetidae</taxon>
        <taxon>Chaetothyriales</taxon>
        <taxon>Herpotrichiellaceae</taxon>
        <taxon>Capronia</taxon>
    </lineage>
</organism>